<keyword evidence="3 6" id="KW-0812">Transmembrane</keyword>
<feature type="transmembrane region" description="Helical" evidence="6">
    <location>
        <begin position="159"/>
        <end position="177"/>
    </location>
</feature>
<name>A0A919WHU3_9BACI</name>
<feature type="transmembrane region" description="Helical" evidence="6">
    <location>
        <begin position="96"/>
        <end position="118"/>
    </location>
</feature>
<evidence type="ECO:0000256" key="2">
    <source>
        <dbReference type="ARBA" id="ARBA00022475"/>
    </source>
</evidence>
<keyword evidence="2 6" id="KW-1003">Cell membrane</keyword>
<evidence type="ECO:0000313" key="9">
    <source>
        <dbReference type="Proteomes" id="UP000682111"/>
    </source>
</evidence>
<dbReference type="Proteomes" id="UP000682111">
    <property type="component" value="Unassembled WGS sequence"/>
</dbReference>
<evidence type="ECO:0000256" key="1">
    <source>
        <dbReference type="ARBA" id="ARBA00004651"/>
    </source>
</evidence>
<comment type="caution">
    <text evidence="6">Lacks conserved residue(s) required for the propagation of feature annotation.</text>
</comment>
<feature type="transmembrane region" description="Helical" evidence="6">
    <location>
        <begin position="6"/>
        <end position="29"/>
    </location>
</feature>
<evidence type="ECO:0000256" key="6">
    <source>
        <dbReference type="RuleBase" id="RU366058"/>
    </source>
</evidence>
<comment type="subcellular location">
    <subcellularLocation>
        <location evidence="1 6">Cell membrane</location>
        <topology evidence="1 6">Multi-pass membrane protein</topology>
    </subcellularLocation>
</comment>
<evidence type="ECO:0000256" key="4">
    <source>
        <dbReference type="ARBA" id="ARBA00022989"/>
    </source>
</evidence>
<evidence type="ECO:0000256" key="3">
    <source>
        <dbReference type="ARBA" id="ARBA00022692"/>
    </source>
</evidence>
<accession>A0A919WHU3</accession>
<dbReference type="AlphaFoldDB" id="A0A919WHU3"/>
<keyword evidence="9" id="KW-1185">Reference proteome</keyword>
<evidence type="ECO:0000259" key="7">
    <source>
        <dbReference type="Pfam" id="PF09335"/>
    </source>
</evidence>
<dbReference type="InterPro" id="IPR032816">
    <property type="entry name" value="VTT_dom"/>
</dbReference>
<dbReference type="PANTHER" id="PTHR12677:SF55">
    <property type="entry name" value="UNDECAPRENYL PHOSPHATE TRANSPORTER SAOUHSC_00901-RELATED"/>
    <property type="match status" value="1"/>
</dbReference>
<reference evidence="8" key="1">
    <citation type="submission" date="2021-03" db="EMBL/GenBank/DDBJ databases">
        <title>Antimicrobial resistance genes in bacteria isolated from Japanese honey, and their potential for conferring macrolide and lincosamide resistance in the American foulbrood pathogen Paenibacillus larvae.</title>
        <authorList>
            <person name="Okamoto M."/>
            <person name="Kumagai M."/>
            <person name="Kanamori H."/>
            <person name="Takamatsu D."/>
        </authorList>
    </citation>
    <scope>NUCLEOTIDE SEQUENCE</scope>
    <source>
        <strain evidence="8">J27TS8</strain>
    </source>
</reference>
<evidence type="ECO:0000256" key="5">
    <source>
        <dbReference type="ARBA" id="ARBA00023136"/>
    </source>
</evidence>
<organism evidence="8 9">
    <name type="scientific">Robertmurraya siralis</name>
    <dbReference type="NCBI Taxonomy" id="77777"/>
    <lineage>
        <taxon>Bacteria</taxon>
        <taxon>Bacillati</taxon>
        <taxon>Bacillota</taxon>
        <taxon>Bacilli</taxon>
        <taxon>Bacillales</taxon>
        <taxon>Bacillaceae</taxon>
        <taxon>Robertmurraya</taxon>
    </lineage>
</organism>
<proteinExistence type="inferred from homology"/>
<gene>
    <name evidence="8" type="ORF">J27TS8_22840</name>
</gene>
<comment type="similarity">
    <text evidence="6">Belongs to the TVP38/TMEM64 family.</text>
</comment>
<dbReference type="Pfam" id="PF09335">
    <property type="entry name" value="VTT_dom"/>
    <property type="match status" value="1"/>
</dbReference>
<dbReference type="PANTHER" id="PTHR12677">
    <property type="entry name" value="GOLGI APPARATUS MEMBRANE PROTEIN TVP38-RELATED"/>
    <property type="match status" value="1"/>
</dbReference>
<keyword evidence="5 6" id="KW-0472">Membrane</keyword>
<keyword evidence="4 6" id="KW-1133">Transmembrane helix</keyword>
<feature type="transmembrane region" description="Helical" evidence="6">
    <location>
        <begin position="41"/>
        <end position="66"/>
    </location>
</feature>
<comment type="caution">
    <text evidence="8">The sequence shown here is derived from an EMBL/GenBank/DDBJ whole genome shotgun (WGS) entry which is preliminary data.</text>
</comment>
<dbReference type="EMBL" id="BORC01000003">
    <property type="protein sequence ID" value="GIN62291.1"/>
    <property type="molecule type" value="Genomic_DNA"/>
</dbReference>
<evidence type="ECO:0000313" key="8">
    <source>
        <dbReference type="EMBL" id="GIN62291.1"/>
    </source>
</evidence>
<dbReference type="GO" id="GO:0005886">
    <property type="term" value="C:plasma membrane"/>
    <property type="evidence" value="ECO:0007669"/>
    <property type="project" value="UniProtKB-SubCell"/>
</dbReference>
<feature type="domain" description="VTT" evidence="7">
    <location>
        <begin position="29"/>
        <end position="149"/>
    </location>
</feature>
<protein>
    <recommendedName>
        <fullName evidence="6">TVP38/TMEM64 family membrane protein</fullName>
    </recommendedName>
</protein>
<sequence>MFDLFAPYPIIISLISILLNIIIAIAGILPSTFVTLGTVSALNLNFAIIILIIGEAAGAIISFTLYRKGLQKLSAFPRFNKLENRYLSKLKESDGAHAFFIVIFLRVLPFVPSGIVTLTAAISKLKVLPFSIASTAGKIPAIMIEAYSVVYFLTLGVEWQILVGVVILFIYLIYLTFKKSFRKSR</sequence>
<dbReference type="InterPro" id="IPR015414">
    <property type="entry name" value="TMEM64"/>
</dbReference>